<keyword evidence="2" id="KW-0808">Transferase</keyword>
<dbReference type="InterPro" id="IPR000722">
    <property type="entry name" value="RNA_pol_asu"/>
</dbReference>
<dbReference type="SUPFAM" id="SSF64484">
    <property type="entry name" value="beta and beta-prime subunits of DNA dependent RNA-polymerase"/>
    <property type="match status" value="1"/>
</dbReference>
<gene>
    <name evidence="9" type="ORF">JCM21531_763</name>
</gene>
<evidence type="ECO:0000256" key="4">
    <source>
        <dbReference type="ARBA" id="ARBA00022723"/>
    </source>
</evidence>
<dbReference type="AlphaFoldDB" id="W4V3T8"/>
<evidence type="ECO:0000313" key="10">
    <source>
        <dbReference type="Proteomes" id="UP000019109"/>
    </source>
</evidence>
<name>W4V3T8_9FIRM</name>
<dbReference type="GO" id="GO:0000428">
    <property type="term" value="C:DNA-directed RNA polymerase complex"/>
    <property type="evidence" value="ECO:0007669"/>
    <property type="project" value="UniProtKB-KW"/>
</dbReference>
<evidence type="ECO:0000256" key="6">
    <source>
        <dbReference type="ARBA" id="ARBA00022842"/>
    </source>
</evidence>
<dbReference type="Proteomes" id="UP000019109">
    <property type="component" value="Unassembled WGS sequence"/>
</dbReference>
<evidence type="ECO:0000256" key="5">
    <source>
        <dbReference type="ARBA" id="ARBA00022833"/>
    </source>
</evidence>
<keyword evidence="5" id="KW-0862">Zinc</keyword>
<protein>
    <submittedName>
        <fullName evidence="9">DNA-directed RNA polymerase</fullName>
    </submittedName>
</protein>
<keyword evidence="10" id="KW-1185">Reference proteome</keyword>
<proteinExistence type="predicted"/>
<keyword evidence="1 9" id="KW-0240">DNA-directed RNA polymerase</keyword>
<evidence type="ECO:0000256" key="2">
    <source>
        <dbReference type="ARBA" id="ARBA00022679"/>
    </source>
</evidence>
<dbReference type="EMBL" id="BAVR01000006">
    <property type="protein sequence ID" value="GAE87399.1"/>
    <property type="molecule type" value="Genomic_DNA"/>
</dbReference>
<keyword evidence="6" id="KW-0460">Magnesium</keyword>
<dbReference type="Gene3D" id="1.10.40.90">
    <property type="match status" value="1"/>
</dbReference>
<dbReference type="GO" id="GO:0046872">
    <property type="term" value="F:metal ion binding"/>
    <property type="evidence" value="ECO:0007669"/>
    <property type="project" value="UniProtKB-KW"/>
</dbReference>
<evidence type="ECO:0000313" key="9">
    <source>
        <dbReference type="EMBL" id="GAE87399.1"/>
    </source>
</evidence>
<keyword evidence="7" id="KW-0804">Transcription</keyword>
<dbReference type="STRING" id="1294263.JCM21531_763"/>
<organism evidence="9 10">
    <name type="scientific">Acetivibrio straminisolvens JCM 21531</name>
    <dbReference type="NCBI Taxonomy" id="1294263"/>
    <lineage>
        <taxon>Bacteria</taxon>
        <taxon>Bacillati</taxon>
        <taxon>Bacillota</taxon>
        <taxon>Clostridia</taxon>
        <taxon>Eubacteriales</taxon>
        <taxon>Oscillospiraceae</taxon>
        <taxon>Acetivibrio</taxon>
    </lineage>
</organism>
<dbReference type="Pfam" id="PF00623">
    <property type="entry name" value="RNA_pol_Rpb1_2"/>
    <property type="match status" value="1"/>
</dbReference>
<reference evidence="9" key="1">
    <citation type="journal article" date="2014" name="Genome Announc.">
        <title>Draft Genome Sequence of Clostridium straminisolvens Strain JCM 21531T, Isolated from a Cellulose-Degrading Bacterial Community.</title>
        <authorList>
            <person name="Yuki M."/>
            <person name="Oshima K."/>
            <person name="Suda W."/>
            <person name="Sakamoto M."/>
            <person name="Kitamura K."/>
            <person name="Iida T."/>
            <person name="Hattori M."/>
            <person name="Ohkuma M."/>
        </authorList>
    </citation>
    <scope>NUCLEOTIDE SEQUENCE [LARGE SCALE GENOMIC DNA]</scope>
    <source>
        <strain evidence="9">JCM 21531</strain>
    </source>
</reference>
<evidence type="ECO:0000259" key="8">
    <source>
        <dbReference type="Pfam" id="PF00623"/>
    </source>
</evidence>
<dbReference type="GO" id="GO:0006351">
    <property type="term" value="P:DNA-templated transcription"/>
    <property type="evidence" value="ECO:0007669"/>
    <property type="project" value="InterPro"/>
</dbReference>
<feature type="domain" description="RNA polymerase alpha subunit" evidence="8">
    <location>
        <begin position="17"/>
        <end position="74"/>
    </location>
</feature>
<evidence type="ECO:0000256" key="3">
    <source>
        <dbReference type="ARBA" id="ARBA00022695"/>
    </source>
</evidence>
<dbReference type="GO" id="GO:0003677">
    <property type="term" value="F:DNA binding"/>
    <property type="evidence" value="ECO:0007669"/>
    <property type="project" value="InterPro"/>
</dbReference>
<evidence type="ECO:0000256" key="7">
    <source>
        <dbReference type="ARBA" id="ARBA00023163"/>
    </source>
</evidence>
<dbReference type="FunFam" id="1.10.40.90:FF:000001">
    <property type="entry name" value="DNA-directed RNA polymerase subunit beta"/>
    <property type="match status" value="1"/>
</dbReference>
<comment type="caution">
    <text evidence="9">The sequence shown here is derived from an EMBL/GenBank/DDBJ whole genome shotgun (WGS) entry which is preliminary data.</text>
</comment>
<dbReference type="GO" id="GO:0003899">
    <property type="term" value="F:DNA-directed RNA polymerase activity"/>
    <property type="evidence" value="ECO:0007669"/>
    <property type="project" value="InterPro"/>
</dbReference>
<evidence type="ECO:0000256" key="1">
    <source>
        <dbReference type="ARBA" id="ARBA00022478"/>
    </source>
</evidence>
<accession>W4V3T8</accession>
<keyword evidence="4" id="KW-0479">Metal-binding</keyword>
<sequence length="75" mass="8641">MALELFKPFVMKKLVNDGLAHNIKSAKRMVERVRNEVWDVLEEVIKEHPVLLNRAPTLHRLGIQAFEPVLVEGRA</sequence>
<keyword evidence="3" id="KW-0548">Nucleotidyltransferase</keyword>